<dbReference type="EMBL" id="MU842813">
    <property type="protein sequence ID" value="KAK2034557.1"/>
    <property type="molecule type" value="Genomic_DNA"/>
</dbReference>
<reference evidence="2" key="1">
    <citation type="submission" date="2021-06" db="EMBL/GenBank/DDBJ databases">
        <title>Comparative genomics, transcriptomics and evolutionary studies reveal genomic signatures of adaptation to plant cell wall in hemibiotrophic fungi.</title>
        <authorList>
            <consortium name="DOE Joint Genome Institute"/>
            <person name="Baroncelli R."/>
            <person name="Diaz J.F."/>
            <person name="Benocci T."/>
            <person name="Peng M."/>
            <person name="Battaglia E."/>
            <person name="Haridas S."/>
            <person name="Andreopoulos W."/>
            <person name="Labutti K."/>
            <person name="Pangilinan J."/>
            <person name="Floch G.L."/>
            <person name="Makela M.R."/>
            <person name="Henrissat B."/>
            <person name="Grigoriev I.V."/>
            <person name="Crouch J.A."/>
            <person name="De Vries R.P."/>
            <person name="Sukno S.A."/>
            <person name="Thon M.R."/>
        </authorList>
    </citation>
    <scope>NUCLEOTIDE SEQUENCE</scope>
    <source>
        <strain evidence="2">MAFF235873</strain>
    </source>
</reference>
<accession>A0AAD9M778</accession>
<dbReference type="Proteomes" id="UP001232148">
    <property type="component" value="Unassembled WGS sequence"/>
</dbReference>
<name>A0AAD9M778_9PEZI</name>
<proteinExistence type="predicted"/>
<dbReference type="AlphaFoldDB" id="A0AAD9M778"/>
<evidence type="ECO:0000313" key="2">
    <source>
        <dbReference type="EMBL" id="KAK2034557.1"/>
    </source>
</evidence>
<organism evidence="2 3">
    <name type="scientific">Colletotrichum zoysiae</name>
    <dbReference type="NCBI Taxonomy" id="1216348"/>
    <lineage>
        <taxon>Eukaryota</taxon>
        <taxon>Fungi</taxon>
        <taxon>Dikarya</taxon>
        <taxon>Ascomycota</taxon>
        <taxon>Pezizomycotina</taxon>
        <taxon>Sordariomycetes</taxon>
        <taxon>Hypocreomycetidae</taxon>
        <taxon>Glomerellales</taxon>
        <taxon>Glomerellaceae</taxon>
        <taxon>Colletotrichum</taxon>
        <taxon>Colletotrichum graminicola species complex</taxon>
    </lineage>
</organism>
<sequence>MEILHFSRYQMTIMSTEETMLFPPLPDSDAGSDGEASGEGHNNKQTEHRRQCGVTAIP</sequence>
<feature type="compositionally biased region" description="Basic and acidic residues" evidence="1">
    <location>
        <begin position="41"/>
        <end position="50"/>
    </location>
</feature>
<evidence type="ECO:0000256" key="1">
    <source>
        <dbReference type="SAM" id="MobiDB-lite"/>
    </source>
</evidence>
<evidence type="ECO:0000313" key="3">
    <source>
        <dbReference type="Proteomes" id="UP001232148"/>
    </source>
</evidence>
<feature type="region of interest" description="Disordered" evidence="1">
    <location>
        <begin position="21"/>
        <end position="58"/>
    </location>
</feature>
<keyword evidence="3" id="KW-1185">Reference proteome</keyword>
<protein>
    <submittedName>
        <fullName evidence="2">Uncharacterized protein</fullName>
    </submittedName>
</protein>
<comment type="caution">
    <text evidence="2">The sequence shown here is derived from an EMBL/GenBank/DDBJ whole genome shotgun (WGS) entry which is preliminary data.</text>
</comment>
<gene>
    <name evidence="2" type="ORF">LX32DRAFT_634016</name>
</gene>